<dbReference type="AlphaFoldDB" id="A0A6P8D9S8"/>
<dbReference type="Proteomes" id="UP000515151">
    <property type="component" value="Chromosome 1"/>
</dbReference>
<evidence type="ECO:0000256" key="6">
    <source>
        <dbReference type="ARBA" id="ARBA00022771"/>
    </source>
</evidence>
<evidence type="ECO:0000256" key="8">
    <source>
        <dbReference type="ARBA" id="ARBA00023054"/>
    </source>
</evidence>
<keyword evidence="3" id="KW-0158">Chromosome</keyword>
<evidence type="ECO:0000313" key="13">
    <source>
        <dbReference type="Proteomes" id="UP000515151"/>
    </source>
</evidence>
<name>A0A6P8D9S8_PUNGR</name>
<accession>A0A6P8D9S8</accession>
<dbReference type="GO" id="GO:0006283">
    <property type="term" value="P:transcription-coupled nucleotide-excision repair"/>
    <property type="evidence" value="ECO:0007669"/>
    <property type="project" value="TreeGrafter"/>
</dbReference>
<dbReference type="GO" id="GO:0000993">
    <property type="term" value="F:RNA polymerase II complex binding"/>
    <property type="evidence" value="ECO:0007669"/>
    <property type="project" value="TreeGrafter"/>
</dbReference>
<dbReference type="RefSeq" id="XP_031387943.1">
    <property type="nucleotide sequence ID" value="XM_031532083.1"/>
</dbReference>
<feature type="region of interest" description="Disordered" evidence="11">
    <location>
        <begin position="635"/>
        <end position="663"/>
    </location>
</feature>
<dbReference type="GO" id="GO:0005694">
    <property type="term" value="C:chromosome"/>
    <property type="evidence" value="ECO:0007669"/>
    <property type="project" value="UniProtKB-SubCell"/>
</dbReference>
<keyword evidence="4" id="KW-0479">Metal-binding</keyword>
<keyword evidence="6" id="KW-0863">Zinc-finger</keyword>
<evidence type="ECO:0000256" key="4">
    <source>
        <dbReference type="ARBA" id="ARBA00022723"/>
    </source>
</evidence>
<evidence type="ECO:0000259" key="12">
    <source>
        <dbReference type="Pfam" id="PF09740"/>
    </source>
</evidence>
<feature type="region of interest" description="Disordered" evidence="11">
    <location>
        <begin position="1"/>
        <end position="22"/>
    </location>
</feature>
<protein>
    <submittedName>
        <fullName evidence="14">UV-stimulated scaffold protein A homolog</fullName>
    </submittedName>
</protein>
<dbReference type="SUPFAM" id="SSF48464">
    <property type="entry name" value="ENTH/VHS domain"/>
    <property type="match status" value="1"/>
</dbReference>
<keyword evidence="13" id="KW-1185">Reference proteome</keyword>
<dbReference type="GO" id="GO:0009411">
    <property type="term" value="P:response to UV"/>
    <property type="evidence" value="ECO:0007669"/>
    <property type="project" value="InterPro"/>
</dbReference>
<dbReference type="Pfam" id="PF20867">
    <property type="entry name" value="UVSSA_N"/>
    <property type="match status" value="1"/>
</dbReference>
<evidence type="ECO:0000256" key="7">
    <source>
        <dbReference type="ARBA" id="ARBA00022833"/>
    </source>
</evidence>
<evidence type="ECO:0000256" key="10">
    <source>
        <dbReference type="SAM" id="Coils"/>
    </source>
</evidence>
<dbReference type="InterPro" id="IPR049408">
    <property type="entry name" value="UVSSA_N_a-solenoid_rpt"/>
</dbReference>
<evidence type="ECO:0000256" key="11">
    <source>
        <dbReference type="SAM" id="MobiDB-lite"/>
    </source>
</evidence>
<dbReference type="OrthoDB" id="5594015at2759"/>
<comment type="subcellular location">
    <subcellularLocation>
        <location evidence="1">Chromosome</location>
    </subcellularLocation>
</comment>
<dbReference type="PANTHER" id="PTHR28670">
    <property type="entry name" value="UV-STIMULATED SCAFFOLD PROTEIN A"/>
    <property type="match status" value="1"/>
</dbReference>
<feature type="region of interest" description="Disordered" evidence="11">
    <location>
        <begin position="333"/>
        <end position="409"/>
    </location>
</feature>
<keyword evidence="5" id="KW-0227">DNA damage</keyword>
<reference evidence="14" key="2">
    <citation type="submission" date="2025-08" db="UniProtKB">
        <authorList>
            <consortium name="RefSeq"/>
        </authorList>
    </citation>
    <scope>IDENTIFICATION</scope>
    <source>
        <tissue evidence="14">Leaf</tissue>
    </source>
</reference>
<dbReference type="InterPro" id="IPR008942">
    <property type="entry name" value="ENTH_VHS"/>
</dbReference>
<evidence type="ECO:0000256" key="1">
    <source>
        <dbReference type="ARBA" id="ARBA00004286"/>
    </source>
</evidence>
<comment type="similarity">
    <text evidence="2">Belongs to the UVSSA family.</text>
</comment>
<keyword evidence="9" id="KW-0234">DNA repair</keyword>
<evidence type="ECO:0000313" key="14">
    <source>
        <dbReference type="RefSeq" id="XP_031387943.1"/>
    </source>
</evidence>
<dbReference type="Pfam" id="PF09740">
    <property type="entry name" value="DUF2043"/>
    <property type="match status" value="1"/>
</dbReference>
<feature type="compositionally biased region" description="Basic and acidic residues" evidence="11">
    <location>
        <begin position="384"/>
        <end position="406"/>
    </location>
</feature>
<feature type="coiled-coil region" evidence="10">
    <location>
        <begin position="181"/>
        <end position="208"/>
    </location>
</feature>
<evidence type="ECO:0000256" key="2">
    <source>
        <dbReference type="ARBA" id="ARBA00009240"/>
    </source>
</evidence>
<evidence type="ECO:0000256" key="5">
    <source>
        <dbReference type="ARBA" id="ARBA00022763"/>
    </source>
</evidence>
<proteinExistence type="inferred from homology"/>
<evidence type="ECO:0000256" key="9">
    <source>
        <dbReference type="ARBA" id="ARBA00023204"/>
    </source>
</evidence>
<feature type="domain" description="UV-stimulated scaffold protein A C-terminal" evidence="12">
    <location>
        <begin position="418"/>
        <end position="520"/>
    </location>
</feature>
<feature type="compositionally biased region" description="Basic and acidic residues" evidence="11">
    <location>
        <begin position="352"/>
        <end position="373"/>
    </location>
</feature>
<gene>
    <name evidence="14" type="primary">LOC116201017</name>
</gene>
<evidence type="ECO:0000256" key="3">
    <source>
        <dbReference type="ARBA" id="ARBA00022454"/>
    </source>
</evidence>
<organism evidence="13 14">
    <name type="scientific">Punica granatum</name>
    <name type="common">Pomegranate</name>
    <dbReference type="NCBI Taxonomy" id="22663"/>
    <lineage>
        <taxon>Eukaryota</taxon>
        <taxon>Viridiplantae</taxon>
        <taxon>Streptophyta</taxon>
        <taxon>Embryophyta</taxon>
        <taxon>Tracheophyta</taxon>
        <taxon>Spermatophyta</taxon>
        <taxon>Magnoliopsida</taxon>
        <taxon>eudicotyledons</taxon>
        <taxon>Gunneridae</taxon>
        <taxon>Pentapetalae</taxon>
        <taxon>rosids</taxon>
        <taxon>malvids</taxon>
        <taxon>Myrtales</taxon>
        <taxon>Lythraceae</taxon>
        <taxon>Punica</taxon>
    </lineage>
</organism>
<dbReference type="PANTHER" id="PTHR28670:SF1">
    <property type="entry name" value="UV-STIMULATED SCAFFOLD PROTEIN A"/>
    <property type="match status" value="1"/>
</dbReference>
<sequence length="663" mass="75536">MKQIQRQRDEGERAMDMEEEEGGKVRALIEKATNSTAREVDPRLLKSIKSVVRYSDSELRVAAQTLMSLMKRNHSQVRYLSLLIVDELFMRSKLFRTLIVENLDQLLSFSVGFRRNMPLPAPAVIASCLRSKAIEFLEKWNASFGVHYRQLRLGFDYLKNTLRLQFPDLQANAARIQQERREREMRTREILQKKFDALKENFGSMKDEVQSTIDEIEQCLDIVRTRDKLVPPFPLDDEDVGEFRSRELLQIRLSSLKEGERVHENQDNRVVFDTLRELYKFLVAKHLASVQESITVVVRADATDSRVRDSTLKELIKIQNKIHDVKKKCEELVSEPSIPGKHDAEEEDDFWEEGKVGELEDSTTRAPKDRVEDLSLPSTSGAKENSRCDIEDSNSDKKPDCARVPDDSGSLKSKLLAEAPVVKWGSCLDKWGSSDGVLANQRGLELESHWGRVDYDAVIPAEKIAELNVQATVYKEERATPQPCRAPLSNGALCQRRDLKVCPFHGPVVSRDNEGRPINQGHSAEKEFHEPENDLVKTLAEQAVKNVRTRDREEGERRMHDRKALKRAKLAKIREHNEAVLRDAALASTSRSAAIGEEVDVAVGGKSSARSKKQTLASMLRKKATAKDRLSRRLLNARAADSTTTQLTTDEDQRYREAFPNQW</sequence>
<dbReference type="GO" id="GO:0008270">
    <property type="term" value="F:zinc ion binding"/>
    <property type="evidence" value="ECO:0007669"/>
    <property type="project" value="UniProtKB-KW"/>
</dbReference>
<keyword evidence="7" id="KW-0862">Zinc</keyword>
<reference evidence="13" key="1">
    <citation type="journal article" date="2020" name="Plant Biotechnol. J.">
        <title>The pomegranate (Punica granatum L.) draft genome dissects genetic divergence between soft- and hard-seeded cultivars.</title>
        <authorList>
            <person name="Luo X."/>
            <person name="Li H."/>
            <person name="Wu Z."/>
            <person name="Yao W."/>
            <person name="Zhao P."/>
            <person name="Cao D."/>
            <person name="Yu H."/>
            <person name="Li K."/>
            <person name="Poudel K."/>
            <person name="Zhao D."/>
            <person name="Zhang F."/>
            <person name="Xia X."/>
            <person name="Chen L."/>
            <person name="Wang Q."/>
            <person name="Jing D."/>
            <person name="Cao S."/>
        </authorList>
    </citation>
    <scope>NUCLEOTIDE SEQUENCE [LARGE SCALE GENOMIC DNA]</scope>
    <source>
        <strain evidence="13">cv. Tunisia</strain>
    </source>
</reference>
<dbReference type="GeneID" id="116201017"/>
<dbReference type="InterPro" id="IPR049431">
    <property type="entry name" value="UVSSA_C"/>
</dbReference>
<keyword evidence="8 10" id="KW-0175">Coiled coil</keyword>
<dbReference type="InterPro" id="IPR018610">
    <property type="entry name" value="UVSSA"/>
</dbReference>